<evidence type="ECO:0000313" key="4">
    <source>
        <dbReference type="EMBL" id="VEN73552.1"/>
    </source>
</evidence>
<reference evidence="4" key="1">
    <citation type="submission" date="2019-01" db="EMBL/GenBank/DDBJ databases">
        <authorList>
            <consortium name="Genoscope - CEA"/>
            <person name="William W."/>
        </authorList>
    </citation>
    <scope>NUCLEOTIDE SEQUENCE</scope>
    <source>
        <strain evidence="4">CR-1</strain>
    </source>
</reference>
<protein>
    <submittedName>
        <fullName evidence="4">Nitroreductase family protein</fullName>
    </submittedName>
</protein>
<dbReference type="InterPro" id="IPR000415">
    <property type="entry name" value="Nitroreductase-like"/>
</dbReference>
<gene>
    <name evidence="4" type="ORF">EPICR_20012</name>
</gene>
<comment type="similarity">
    <text evidence="1">Belongs to the nitroreductase family.</text>
</comment>
<evidence type="ECO:0000256" key="1">
    <source>
        <dbReference type="ARBA" id="ARBA00007118"/>
    </source>
</evidence>
<dbReference type="InterPro" id="IPR029479">
    <property type="entry name" value="Nitroreductase"/>
</dbReference>
<keyword evidence="2" id="KW-0560">Oxidoreductase</keyword>
<accession>A0A484HIZ0</accession>
<feature type="domain" description="Nitroreductase" evidence="3">
    <location>
        <begin position="7"/>
        <end position="186"/>
    </location>
</feature>
<dbReference type="AlphaFoldDB" id="A0A484HIZ0"/>
<name>A0A484HIZ0_9BACT</name>
<dbReference type="Pfam" id="PF00881">
    <property type="entry name" value="Nitroreductase"/>
    <property type="match status" value="1"/>
</dbReference>
<dbReference type="Gene3D" id="3.40.109.10">
    <property type="entry name" value="NADH Oxidase"/>
    <property type="match status" value="1"/>
</dbReference>
<evidence type="ECO:0000259" key="3">
    <source>
        <dbReference type="Pfam" id="PF00881"/>
    </source>
</evidence>
<proteinExistence type="inferred from homology"/>
<dbReference type="EMBL" id="CAACVI010000012">
    <property type="protein sequence ID" value="VEN73552.1"/>
    <property type="molecule type" value="Genomic_DNA"/>
</dbReference>
<dbReference type="GO" id="GO:0016491">
    <property type="term" value="F:oxidoreductase activity"/>
    <property type="evidence" value="ECO:0007669"/>
    <property type="project" value="UniProtKB-KW"/>
</dbReference>
<dbReference type="SUPFAM" id="SSF55469">
    <property type="entry name" value="FMN-dependent nitroreductase-like"/>
    <property type="match status" value="1"/>
</dbReference>
<organism evidence="4">
    <name type="scientific">uncultured Desulfobacteraceae bacterium</name>
    <dbReference type="NCBI Taxonomy" id="218296"/>
    <lineage>
        <taxon>Bacteria</taxon>
        <taxon>Pseudomonadati</taxon>
        <taxon>Thermodesulfobacteriota</taxon>
        <taxon>Desulfobacteria</taxon>
        <taxon>Desulfobacterales</taxon>
        <taxon>Desulfobacteraceae</taxon>
        <taxon>environmental samples</taxon>
    </lineage>
</organism>
<dbReference type="CDD" id="cd02137">
    <property type="entry name" value="MhqN-like"/>
    <property type="match status" value="1"/>
</dbReference>
<sequence>MEFKEVIEKRRAVNFFDTQKEVSPGLVREMVEMAALTPSSFNLQPWSLMILKDPGEKERLRELAMKQPKVTEAPVVMMILADRDSWKKGHAFVERNLDEMIRAGSMDEAGKDWFYNAASDLYGAGMEKTQAFAVKNASFFAMSLMLAAQSLGLDTHPMDGFDHDGVLKEFGIPGNYWIPLLLAVGYFDKSKDMAPPKWRKTFDEIVVTFS</sequence>
<evidence type="ECO:0000256" key="2">
    <source>
        <dbReference type="ARBA" id="ARBA00023002"/>
    </source>
</evidence>
<dbReference type="PANTHER" id="PTHR43673">
    <property type="entry name" value="NAD(P)H NITROREDUCTASE YDGI-RELATED"/>
    <property type="match status" value="1"/>
</dbReference>